<sequence length="737" mass="85685">MKYQTEYQRNYQKRTPKKSDELPVEERKLNEVPIRRSASSPSRRRGRSVPSSPTRDDSNFAVIGPNEKFSQSQLYRMKQPVKDNHRVAKSQEFALLGKNAKFENNVVYPLRKPVVTDTPQTVVVRRRKSENHSCGVQTELKRTTSASYDLRHQRDGVANRKRRTPQSEYKQQYNWKQSAEILPSNQASSEESKVRERRSEPKASSSAVHSPKKASVAVNTPARVEIDVNRNKQQAQRPPTHSTKAFRPKRDDTTEYQQRYKPTLIEPKHSEAQKTYHAQYVDERTKRNQIPEVEHAHTDDEGTGGNVDLGTEFRQKYPHGKLRRWKSEYQSTYKPFSRFDYKNGKWFKDPAADEKGFNPNLFWYKELMSTRKRADEFRSKAETDHFNPDHTLQLKTGYGTDNYHAWDTDADDDDSESIISIDRDLERERLEGERRREKDAKRNEDEHIHHEKPKNIKKPTTFKTDRVAQTDHKVDRVIYVDEPPVKQPSAATKAFVRNLGSSSVQQHMSWDSDSIYSQRTNSDVDLKSITARDLHNKHYQNDNSTNRTNVSRKSSPKKKQSRGTETHSPLPNDRQQKTCCSSQINERTTHQNGTHTNYTRPATSYQETSNATGRPSYDTHTYDKRPHSSMNEYCSYPASRFKDEVTDYYYGGNENKQQYQYTPTTKPSLQNQAGSQDERYGRNYPTRNQDDDVLSVNSVRSLSSSCSLASQTLERAHQNMNKYWGDNSPKKTYNAKH</sequence>
<feature type="compositionally biased region" description="Polar residues" evidence="10">
    <location>
        <begin position="1"/>
        <end position="10"/>
    </location>
</feature>
<evidence type="ECO:0000256" key="3">
    <source>
        <dbReference type="ARBA" id="ARBA00010494"/>
    </source>
</evidence>
<comment type="subcellular location">
    <subcellularLocation>
        <location evidence="1">Cytoplasm</location>
        <location evidence="1">Cytoskeleton</location>
        <location evidence="1">Microtubule organizing center</location>
        <location evidence="1">Centrosome</location>
        <location evidence="1">Centriole</location>
    </subcellularLocation>
    <subcellularLocation>
        <location evidence="2">Nucleus</location>
    </subcellularLocation>
</comment>
<dbReference type="Proteomes" id="UP000663832">
    <property type="component" value="Unassembled WGS sequence"/>
</dbReference>
<dbReference type="GO" id="GO:0046600">
    <property type="term" value="P:negative regulation of centriole replication"/>
    <property type="evidence" value="ECO:0007669"/>
    <property type="project" value="InterPro"/>
</dbReference>
<dbReference type="GO" id="GO:0005874">
    <property type="term" value="C:microtubule"/>
    <property type="evidence" value="ECO:0007669"/>
    <property type="project" value="UniProtKB-KW"/>
</dbReference>
<evidence type="ECO:0000256" key="1">
    <source>
        <dbReference type="ARBA" id="ARBA00004114"/>
    </source>
</evidence>
<feature type="region of interest" description="Disordered" evidence="10">
    <location>
        <begin position="531"/>
        <end position="624"/>
    </location>
</feature>
<dbReference type="OrthoDB" id="9999940at2759"/>
<gene>
    <name evidence="11" type="ORF">BJG266_LOCUS39604</name>
    <name evidence="12" type="ORF">QVE165_LOCUS56490</name>
</gene>
<comment type="caution">
    <text evidence="11">The sequence shown here is derived from an EMBL/GenBank/DDBJ whole genome shotgun (WGS) entry which is preliminary data.</text>
</comment>
<evidence type="ECO:0000256" key="10">
    <source>
        <dbReference type="SAM" id="MobiDB-lite"/>
    </source>
</evidence>
<evidence type="ECO:0000256" key="9">
    <source>
        <dbReference type="ARBA" id="ARBA00045771"/>
    </source>
</evidence>
<dbReference type="Proteomes" id="UP000663877">
    <property type="component" value="Unassembled WGS sequence"/>
</dbReference>
<evidence type="ECO:0000313" key="11">
    <source>
        <dbReference type="EMBL" id="CAF1435696.1"/>
    </source>
</evidence>
<proteinExistence type="inferred from homology"/>
<feature type="compositionally biased region" description="Basic and acidic residues" evidence="10">
    <location>
        <begin position="427"/>
        <end position="449"/>
    </location>
</feature>
<comment type="function">
    <text evidence="9">Microtubule-binding protein that negatively regulates centriole duplication. Binds to and stabilizes microtubules.</text>
</comment>
<keyword evidence="8" id="KW-0539">Nucleus</keyword>
<feature type="region of interest" description="Disordered" evidence="10">
    <location>
        <begin position="127"/>
        <end position="254"/>
    </location>
</feature>
<accession>A0A815NK39</accession>
<comment type="similarity">
    <text evidence="3">Belongs to the MDM1 family.</text>
</comment>
<feature type="compositionally biased region" description="Polar residues" evidence="10">
    <location>
        <begin position="658"/>
        <end position="675"/>
    </location>
</feature>
<feature type="compositionally biased region" description="Polar residues" evidence="10">
    <location>
        <begin position="231"/>
        <end position="243"/>
    </location>
</feature>
<feature type="compositionally biased region" description="Basic and acidic residues" evidence="10">
    <location>
        <begin position="17"/>
        <end position="34"/>
    </location>
</feature>
<feature type="compositionally biased region" description="Basic and acidic residues" evidence="10">
    <location>
        <begin position="531"/>
        <end position="540"/>
    </location>
</feature>
<dbReference type="PANTHER" id="PTHR32078:SF1">
    <property type="entry name" value="NUCLEAR PROTEIN MDM1"/>
    <property type="match status" value="1"/>
</dbReference>
<dbReference type="AlphaFoldDB" id="A0A815NK39"/>
<keyword evidence="7" id="KW-0206">Cytoskeleton</keyword>
<organism evidence="11 14">
    <name type="scientific">Adineta steineri</name>
    <dbReference type="NCBI Taxonomy" id="433720"/>
    <lineage>
        <taxon>Eukaryota</taxon>
        <taxon>Metazoa</taxon>
        <taxon>Spiralia</taxon>
        <taxon>Gnathifera</taxon>
        <taxon>Rotifera</taxon>
        <taxon>Eurotatoria</taxon>
        <taxon>Bdelloidea</taxon>
        <taxon>Adinetida</taxon>
        <taxon>Adinetidae</taxon>
        <taxon>Adineta</taxon>
    </lineage>
</organism>
<feature type="region of interest" description="Disordered" evidence="10">
    <location>
        <begin position="427"/>
        <end position="469"/>
    </location>
</feature>
<evidence type="ECO:0000313" key="13">
    <source>
        <dbReference type="Proteomes" id="UP000663832"/>
    </source>
</evidence>
<dbReference type="Pfam" id="PF15501">
    <property type="entry name" value="MDM1"/>
    <property type="match status" value="1"/>
</dbReference>
<dbReference type="PANTHER" id="PTHR32078">
    <property type="entry name" value="NUCLEAR PROTEIN MDM1"/>
    <property type="match status" value="1"/>
</dbReference>
<dbReference type="EMBL" id="CAJNOI010001736">
    <property type="protein sequence ID" value="CAF1435696.1"/>
    <property type="molecule type" value="Genomic_DNA"/>
</dbReference>
<dbReference type="EMBL" id="CAJNOM010002065">
    <property type="protein sequence ID" value="CAF1625890.1"/>
    <property type="molecule type" value="Genomic_DNA"/>
</dbReference>
<dbReference type="InterPro" id="IPR029136">
    <property type="entry name" value="MDM1"/>
</dbReference>
<evidence type="ECO:0000256" key="4">
    <source>
        <dbReference type="ARBA" id="ARBA00013508"/>
    </source>
</evidence>
<reference evidence="11" key="1">
    <citation type="submission" date="2021-02" db="EMBL/GenBank/DDBJ databases">
        <authorList>
            <person name="Nowell W R."/>
        </authorList>
    </citation>
    <scope>NUCLEOTIDE SEQUENCE</scope>
</reference>
<feature type="compositionally biased region" description="Basic and acidic residues" evidence="10">
    <location>
        <begin position="149"/>
        <end position="158"/>
    </location>
</feature>
<feature type="compositionally biased region" description="Polar residues" evidence="10">
    <location>
        <begin position="577"/>
        <end position="613"/>
    </location>
</feature>
<evidence type="ECO:0000256" key="8">
    <source>
        <dbReference type="ARBA" id="ARBA00023242"/>
    </source>
</evidence>
<dbReference type="GO" id="GO:0005634">
    <property type="term" value="C:nucleus"/>
    <property type="evidence" value="ECO:0007669"/>
    <property type="project" value="UniProtKB-SubCell"/>
</dbReference>
<keyword evidence="5" id="KW-0963">Cytoplasm</keyword>
<feature type="compositionally biased region" description="Polar residues" evidence="10">
    <location>
        <begin position="166"/>
        <end position="187"/>
    </location>
</feature>
<dbReference type="GO" id="GO:0005814">
    <property type="term" value="C:centriole"/>
    <property type="evidence" value="ECO:0007669"/>
    <property type="project" value="UniProtKB-SubCell"/>
</dbReference>
<feature type="region of interest" description="Disordered" evidence="10">
    <location>
        <begin position="1"/>
        <end position="67"/>
    </location>
</feature>
<keyword evidence="6" id="KW-0493">Microtubule</keyword>
<evidence type="ECO:0000256" key="6">
    <source>
        <dbReference type="ARBA" id="ARBA00022701"/>
    </source>
</evidence>
<evidence type="ECO:0000313" key="12">
    <source>
        <dbReference type="EMBL" id="CAF1625890.1"/>
    </source>
</evidence>
<name>A0A815NK39_9BILA</name>
<protein>
    <recommendedName>
        <fullName evidence="4">Nuclear protein MDM1</fullName>
    </recommendedName>
</protein>
<evidence type="ECO:0000256" key="5">
    <source>
        <dbReference type="ARBA" id="ARBA00022490"/>
    </source>
</evidence>
<keyword evidence="13" id="KW-1185">Reference proteome</keyword>
<feature type="region of interest" description="Disordered" evidence="10">
    <location>
        <begin position="658"/>
        <end position="690"/>
    </location>
</feature>
<dbReference type="GO" id="GO:0008017">
    <property type="term" value="F:microtubule binding"/>
    <property type="evidence" value="ECO:0007669"/>
    <property type="project" value="InterPro"/>
</dbReference>
<evidence type="ECO:0000313" key="14">
    <source>
        <dbReference type="Proteomes" id="UP000663877"/>
    </source>
</evidence>
<evidence type="ECO:0000256" key="7">
    <source>
        <dbReference type="ARBA" id="ARBA00023212"/>
    </source>
</evidence>
<evidence type="ECO:0000256" key="2">
    <source>
        <dbReference type="ARBA" id="ARBA00004123"/>
    </source>
</evidence>
<feature type="compositionally biased region" description="Basic and acidic residues" evidence="10">
    <location>
        <begin position="190"/>
        <end position="201"/>
    </location>
</feature>